<sequence>MSSTTSKKTKKTNRTILAVIGVVVLALAAGFLGATLRGGSSATASEAATTNGAWIEKIKDQGELRVGIASAPPMTAEQADGTMGGPNVLPLQKLAEELGVKFTPVAAEWSKMVSGLQADRFDVAAYLDSTSERSLAIQFTDPVYTYEGAFLVQADSGLTSVEDIVASGQPIALAGGTSYEPAIAALGAELMTTESIPNAVTAMGAGRAVAAFADLPTLADAAQKDPTLKIVVPDPAIFVQDSNYGVNADIDARSLQVLNIAIQSAKNDGSLARAFEEAGIIEVDTLGDLRMQ</sequence>
<accession>A0A7C9LI62</accession>
<comment type="caution">
    <text evidence="3">The sequence shown here is derived from an EMBL/GenBank/DDBJ whole genome shotgun (WGS) entry which is preliminary data.</text>
</comment>
<protein>
    <submittedName>
        <fullName evidence="3">Transporter substrate-binding domain-containing protein</fullName>
    </submittedName>
</protein>
<proteinExistence type="predicted"/>
<dbReference type="PANTHER" id="PTHR35936:SF17">
    <property type="entry name" value="ARGININE-BINDING EXTRACELLULAR PROTEIN ARTP"/>
    <property type="match status" value="1"/>
</dbReference>
<dbReference type="Gene3D" id="3.40.190.10">
    <property type="entry name" value="Periplasmic binding protein-like II"/>
    <property type="match status" value="2"/>
</dbReference>
<reference evidence="3 4" key="1">
    <citation type="submission" date="2019-11" db="EMBL/GenBank/DDBJ databases">
        <title>Agromyces kandeliae sp. nov., isolated from mangrove soil.</title>
        <authorList>
            <person name="Wang R."/>
        </authorList>
    </citation>
    <scope>NUCLEOTIDE SEQUENCE [LARGE SCALE GENOMIC DNA]</scope>
    <source>
        <strain evidence="3 4">JCM 11431</strain>
    </source>
</reference>
<evidence type="ECO:0000256" key="1">
    <source>
        <dbReference type="ARBA" id="ARBA00022729"/>
    </source>
</evidence>
<keyword evidence="4" id="KW-1185">Reference proteome</keyword>
<evidence type="ECO:0000313" key="4">
    <source>
        <dbReference type="Proteomes" id="UP000480122"/>
    </source>
</evidence>
<keyword evidence="1" id="KW-0732">Signal</keyword>
<dbReference type="RefSeq" id="WP_155843145.1">
    <property type="nucleotide sequence ID" value="NZ_BAAAIA010000008.1"/>
</dbReference>
<dbReference type="AlphaFoldDB" id="A0A7C9LI62"/>
<dbReference type="Proteomes" id="UP000480122">
    <property type="component" value="Unassembled WGS sequence"/>
</dbReference>
<name>A0A7C9LI62_9MICO</name>
<feature type="domain" description="Solute-binding protein family 3/N-terminal" evidence="2">
    <location>
        <begin position="63"/>
        <end position="278"/>
    </location>
</feature>
<dbReference type="PANTHER" id="PTHR35936">
    <property type="entry name" value="MEMBRANE-BOUND LYTIC MUREIN TRANSGLYCOSYLASE F"/>
    <property type="match status" value="1"/>
</dbReference>
<dbReference type="OrthoDB" id="9768183at2"/>
<dbReference type="SUPFAM" id="SSF53850">
    <property type="entry name" value="Periplasmic binding protein-like II"/>
    <property type="match status" value="1"/>
</dbReference>
<dbReference type="EMBL" id="WODA01000025">
    <property type="protein sequence ID" value="MUN08275.1"/>
    <property type="molecule type" value="Genomic_DNA"/>
</dbReference>
<dbReference type="Pfam" id="PF00497">
    <property type="entry name" value="SBP_bac_3"/>
    <property type="match status" value="1"/>
</dbReference>
<dbReference type="SMART" id="SM00062">
    <property type="entry name" value="PBPb"/>
    <property type="match status" value="1"/>
</dbReference>
<evidence type="ECO:0000259" key="2">
    <source>
        <dbReference type="SMART" id="SM00062"/>
    </source>
</evidence>
<dbReference type="InterPro" id="IPR001638">
    <property type="entry name" value="Solute-binding_3/MltF_N"/>
</dbReference>
<gene>
    <name evidence="3" type="ORF">GLX25_14245</name>
</gene>
<organism evidence="3 4">
    <name type="scientific">Agromyces luteolus</name>
    <dbReference type="NCBI Taxonomy" id="88373"/>
    <lineage>
        <taxon>Bacteria</taxon>
        <taxon>Bacillati</taxon>
        <taxon>Actinomycetota</taxon>
        <taxon>Actinomycetes</taxon>
        <taxon>Micrococcales</taxon>
        <taxon>Microbacteriaceae</taxon>
        <taxon>Agromyces</taxon>
    </lineage>
</organism>
<evidence type="ECO:0000313" key="3">
    <source>
        <dbReference type="EMBL" id="MUN08275.1"/>
    </source>
</evidence>